<dbReference type="EMBL" id="JAGKQM010000014">
    <property type="protein sequence ID" value="KAH0883578.1"/>
    <property type="molecule type" value="Genomic_DNA"/>
</dbReference>
<proteinExistence type="predicted"/>
<evidence type="ECO:0000313" key="2">
    <source>
        <dbReference type="Proteomes" id="UP000824890"/>
    </source>
</evidence>
<name>A0ABQ7ZTP9_BRANA</name>
<protein>
    <submittedName>
        <fullName evidence="1">Uncharacterized protein</fullName>
    </submittedName>
</protein>
<accession>A0ABQ7ZTP9</accession>
<reference evidence="1 2" key="1">
    <citation type="submission" date="2021-05" db="EMBL/GenBank/DDBJ databases">
        <title>Genome Assembly of Synthetic Allotetraploid Brassica napus Reveals Homoeologous Exchanges between Subgenomes.</title>
        <authorList>
            <person name="Davis J.T."/>
        </authorList>
    </citation>
    <scope>NUCLEOTIDE SEQUENCE [LARGE SCALE GENOMIC DNA]</scope>
    <source>
        <strain evidence="2">cv. Da-Ae</strain>
        <tissue evidence="1">Seedling</tissue>
    </source>
</reference>
<keyword evidence="2" id="KW-1185">Reference proteome</keyword>
<comment type="caution">
    <text evidence="1">The sequence shown here is derived from an EMBL/GenBank/DDBJ whole genome shotgun (WGS) entry which is preliminary data.</text>
</comment>
<gene>
    <name evidence="1" type="ORF">HID58_059674</name>
</gene>
<sequence>MVGPFSFLTKQPPKMSTLLQASIIVHRLNTFTHLLEEGVAQEISGFDVTTYKSNMDCKLSDSLSSFASKIIRSLLKSQLLLQYLLSSLGSMTTDSSLQYSILTISFQFTVLFDSYFPFLDMDAVKRDVSQSYGNLVDGSGRFVPNRNVIYLREKLITFMELTSIQWKESSPNLHNQTGDGPLTRRRNG</sequence>
<evidence type="ECO:0000313" key="1">
    <source>
        <dbReference type="EMBL" id="KAH0883578.1"/>
    </source>
</evidence>
<organism evidence="1 2">
    <name type="scientific">Brassica napus</name>
    <name type="common">Rape</name>
    <dbReference type="NCBI Taxonomy" id="3708"/>
    <lineage>
        <taxon>Eukaryota</taxon>
        <taxon>Viridiplantae</taxon>
        <taxon>Streptophyta</taxon>
        <taxon>Embryophyta</taxon>
        <taxon>Tracheophyta</taxon>
        <taxon>Spermatophyta</taxon>
        <taxon>Magnoliopsida</taxon>
        <taxon>eudicotyledons</taxon>
        <taxon>Gunneridae</taxon>
        <taxon>Pentapetalae</taxon>
        <taxon>rosids</taxon>
        <taxon>malvids</taxon>
        <taxon>Brassicales</taxon>
        <taxon>Brassicaceae</taxon>
        <taxon>Brassiceae</taxon>
        <taxon>Brassica</taxon>
    </lineage>
</organism>
<dbReference type="Proteomes" id="UP000824890">
    <property type="component" value="Unassembled WGS sequence"/>
</dbReference>